<evidence type="ECO:0000256" key="1">
    <source>
        <dbReference type="SAM" id="SignalP"/>
    </source>
</evidence>
<dbReference type="SMART" id="SM00460">
    <property type="entry name" value="TGc"/>
    <property type="match status" value="1"/>
</dbReference>
<protein>
    <recommendedName>
        <fullName evidence="2">Transglutaminase-like domain-containing protein</fullName>
    </recommendedName>
</protein>
<keyword evidence="4" id="KW-1185">Reference proteome</keyword>
<dbReference type="GO" id="GO:0005737">
    <property type="term" value="C:cytoplasm"/>
    <property type="evidence" value="ECO:0007669"/>
    <property type="project" value="TreeGrafter"/>
</dbReference>
<sequence>MAKSLSILILTLASITLNAQSQTVPVLAAEIVGNITDDSLQVRALYEWITDNIEYDTKLYKKAGRRNVEEFVEMQQPDVVLRDRKAVCMGYSILFTELCKAIDVPVETVPGYSKSVDPSSGRHHVSDMLHSWNAVKVNEKWYLLDLTWSAGYVEYDKLKFHKRRNEDYYLSDGESFIGRHLPFDPVWQLMDYPLTQREFRLYQEMPPQRNEARNFNYKDTLELHFIIKPEIRKILAYERAIAFDPSLDMAKSSLGYHFMKEGLNYLNQIGEKTAIFQEIKKPEDEIKAIALKEELLEMFEISEKNLLKSRYYYSKIPTSSPFGSIASVQKNNITNNLNSLASNRSNLMRFIQSLEKRQLRRR</sequence>
<evidence type="ECO:0000313" key="4">
    <source>
        <dbReference type="Proteomes" id="UP000050454"/>
    </source>
</evidence>
<feature type="chain" id="PRO_5006135835" description="Transglutaminase-like domain-containing protein" evidence="1">
    <location>
        <begin position="20"/>
        <end position="362"/>
    </location>
</feature>
<dbReference type="AlphaFoldDB" id="A0A0P7BI16"/>
<dbReference type="SUPFAM" id="SSF54001">
    <property type="entry name" value="Cysteine proteinases"/>
    <property type="match status" value="1"/>
</dbReference>
<dbReference type="EMBL" id="LGTQ01000015">
    <property type="protein sequence ID" value="KPM46697.1"/>
    <property type="molecule type" value="Genomic_DNA"/>
</dbReference>
<feature type="signal peptide" evidence="1">
    <location>
        <begin position="1"/>
        <end position="19"/>
    </location>
</feature>
<dbReference type="InterPro" id="IPR052557">
    <property type="entry name" value="CAP/Cytokinesis_protein"/>
</dbReference>
<feature type="domain" description="Transglutaminase-like" evidence="2">
    <location>
        <begin position="80"/>
        <end position="148"/>
    </location>
</feature>
<dbReference type="InterPro" id="IPR038765">
    <property type="entry name" value="Papain-like_cys_pep_sf"/>
</dbReference>
<dbReference type="PANTHER" id="PTHR46333">
    <property type="entry name" value="CYTOKINESIS PROTEIN 3"/>
    <property type="match status" value="1"/>
</dbReference>
<dbReference type="OrthoDB" id="9788327at2"/>
<reference evidence="3 4" key="1">
    <citation type="submission" date="2015-07" db="EMBL/GenBank/DDBJ databases">
        <title>The draft genome sequence of Leadbetterella sp. JN14-9.</title>
        <authorList>
            <person name="Liu Y."/>
            <person name="Du J."/>
            <person name="Shao Z."/>
        </authorList>
    </citation>
    <scope>NUCLEOTIDE SEQUENCE [LARGE SCALE GENOMIC DNA]</scope>
    <source>
        <strain evidence="3 4">JN14-9</strain>
    </source>
</reference>
<dbReference type="InterPro" id="IPR002931">
    <property type="entry name" value="Transglutaminase-like"/>
</dbReference>
<dbReference type="RefSeq" id="WP_055151415.1">
    <property type="nucleotide sequence ID" value="NZ_JXSZ01000015.1"/>
</dbReference>
<dbReference type="Pfam" id="PF01841">
    <property type="entry name" value="Transglut_core"/>
    <property type="match status" value="1"/>
</dbReference>
<dbReference type="Gene3D" id="3.10.620.30">
    <property type="match status" value="1"/>
</dbReference>
<gene>
    <name evidence="3" type="ORF">AFM12_18110</name>
</gene>
<dbReference type="PANTHER" id="PTHR46333:SF2">
    <property type="entry name" value="CYTOKINESIS PROTEIN 3"/>
    <property type="match status" value="1"/>
</dbReference>
<keyword evidence="1" id="KW-0732">Signal</keyword>
<comment type="caution">
    <text evidence="3">The sequence shown here is derived from an EMBL/GenBank/DDBJ whole genome shotgun (WGS) entry which is preliminary data.</text>
</comment>
<evidence type="ECO:0000313" key="3">
    <source>
        <dbReference type="EMBL" id="KPM46697.1"/>
    </source>
</evidence>
<organism evidence="3 4">
    <name type="scientific">Jiulongibacter sediminis</name>
    <dbReference type="NCBI Taxonomy" id="1605367"/>
    <lineage>
        <taxon>Bacteria</taxon>
        <taxon>Pseudomonadati</taxon>
        <taxon>Bacteroidota</taxon>
        <taxon>Cytophagia</taxon>
        <taxon>Cytophagales</taxon>
        <taxon>Leadbetterellaceae</taxon>
        <taxon>Jiulongibacter</taxon>
    </lineage>
</organism>
<proteinExistence type="predicted"/>
<dbReference type="Proteomes" id="UP000050454">
    <property type="component" value="Unassembled WGS sequence"/>
</dbReference>
<evidence type="ECO:0000259" key="2">
    <source>
        <dbReference type="SMART" id="SM00460"/>
    </source>
</evidence>
<dbReference type="STRING" id="1605367.AFM12_18110"/>
<accession>A0A0P7BI16</accession>
<name>A0A0P7BI16_9BACT</name>